<reference evidence="1" key="1">
    <citation type="submission" date="2020-02" db="EMBL/GenBank/DDBJ databases">
        <authorList>
            <person name="Meier V. D."/>
        </authorList>
    </citation>
    <scope>NUCLEOTIDE SEQUENCE</scope>
    <source>
        <strain evidence="1">AVDCRST_MAG26</strain>
    </source>
</reference>
<gene>
    <name evidence="1" type="ORF">AVDCRST_MAG26-4093</name>
</gene>
<accession>A0A6J4JYP2</accession>
<sequence>MALGVLAYGLTFGIDDAAFSGPETCEALGVLTHGLAFGSDATTFSAPETCEALGVLTHGLAFGSDTAAFGVLETCEALGLVSLVHTASFIVRIVNLQYAGGQQADAVNSCTANLLTRIHARQQNTGQGAGWYAGQVIARALRSPAHGHPRIQG</sequence>
<evidence type="ECO:0000313" key="1">
    <source>
        <dbReference type="EMBL" id="CAA9291081.1"/>
    </source>
</evidence>
<name>A0A6J4JYP2_9CHLR</name>
<dbReference type="EMBL" id="CADCTK010000959">
    <property type="protein sequence ID" value="CAA9291081.1"/>
    <property type="molecule type" value="Genomic_DNA"/>
</dbReference>
<protein>
    <submittedName>
        <fullName evidence="1">Uncharacterized protein</fullName>
    </submittedName>
</protein>
<proteinExistence type="predicted"/>
<organism evidence="1">
    <name type="scientific">uncultured Chloroflexia bacterium</name>
    <dbReference type="NCBI Taxonomy" id="1672391"/>
    <lineage>
        <taxon>Bacteria</taxon>
        <taxon>Bacillati</taxon>
        <taxon>Chloroflexota</taxon>
        <taxon>Chloroflexia</taxon>
        <taxon>environmental samples</taxon>
    </lineage>
</organism>
<dbReference type="AlphaFoldDB" id="A0A6J4JYP2"/>